<dbReference type="InterPro" id="IPR032710">
    <property type="entry name" value="NTF2-like_dom_sf"/>
</dbReference>
<dbReference type="PROSITE" id="PS51257">
    <property type="entry name" value="PROKAR_LIPOPROTEIN"/>
    <property type="match status" value="1"/>
</dbReference>
<protein>
    <recommendedName>
        <fullName evidence="1">DUF4440 domain-containing protein</fullName>
    </recommendedName>
</protein>
<dbReference type="SUPFAM" id="SSF54427">
    <property type="entry name" value="NTF2-like"/>
    <property type="match status" value="1"/>
</dbReference>
<sequence length="170" mass="19828">MKTSQIHTAYIKHIIAVLFVSLILGCGDTQKEKFDSTDETAIRQIHEDYVSGWLETDEEKIMGLLEENSRIQPNRLAPIEGKDKIREFWFPKDGSKTTINEYKTEIISLDILDSLAITTHSSLLDWSYQKDSTNFGMRQKGFNTTLYRKQKNGSWKIWRSMWTDIYAKPQ</sequence>
<dbReference type="InterPro" id="IPR027843">
    <property type="entry name" value="DUF4440"/>
</dbReference>
<dbReference type="Pfam" id="PF14534">
    <property type="entry name" value="DUF4440"/>
    <property type="match status" value="1"/>
</dbReference>
<gene>
    <name evidence="2" type="ORF">GWK08_06315</name>
</gene>
<dbReference type="RefSeq" id="WP_163606048.1">
    <property type="nucleotide sequence ID" value="NZ_JAABOO010000001.1"/>
</dbReference>
<dbReference type="Proteomes" id="UP000468581">
    <property type="component" value="Unassembled WGS sequence"/>
</dbReference>
<dbReference type="Gene3D" id="3.10.450.50">
    <property type="match status" value="1"/>
</dbReference>
<dbReference type="AlphaFoldDB" id="A0A6P0UIC4"/>
<name>A0A6P0UIC4_9FLAO</name>
<dbReference type="EMBL" id="JAABOO010000001">
    <property type="protein sequence ID" value="NER13045.1"/>
    <property type="molecule type" value="Genomic_DNA"/>
</dbReference>
<comment type="caution">
    <text evidence="2">The sequence shown here is derived from an EMBL/GenBank/DDBJ whole genome shotgun (WGS) entry which is preliminary data.</text>
</comment>
<accession>A0A6P0UIC4</accession>
<evidence type="ECO:0000313" key="3">
    <source>
        <dbReference type="Proteomes" id="UP000468581"/>
    </source>
</evidence>
<feature type="domain" description="DUF4440" evidence="1">
    <location>
        <begin position="42"/>
        <end position="157"/>
    </location>
</feature>
<organism evidence="2 3">
    <name type="scientific">Leptobacterium flavescens</name>
    <dbReference type="NCBI Taxonomy" id="472055"/>
    <lineage>
        <taxon>Bacteria</taxon>
        <taxon>Pseudomonadati</taxon>
        <taxon>Bacteroidota</taxon>
        <taxon>Flavobacteriia</taxon>
        <taxon>Flavobacteriales</taxon>
        <taxon>Flavobacteriaceae</taxon>
        <taxon>Leptobacterium</taxon>
    </lineage>
</organism>
<evidence type="ECO:0000259" key="1">
    <source>
        <dbReference type="Pfam" id="PF14534"/>
    </source>
</evidence>
<keyword evidence="3" id="KW-1185">Reference proteome</keyword>
<proteinExistence type="predicted"/>
<reference evidence="2 3" key="1">
    <citation type="submission" date="2020-01" db="EMBL/GenBank/DDBJ databases">
        <title>Leptobacterium flavescens.</title>
        <authorList>
            <person name="Wang G."/>
        </authorList>
    </citation>
    <scope>NUCLEOTIDE SEQUENCE [LARGE SCALE GENOMIC DNA]</scope>
    <source>
        <strain evidence="2 3">KCTC 22160</strain>
    </source>
</reference>
<evidence type="ECO:0000313" key="2">
    <source>
        <dbReference type="EMBL" id="NER13045.1"/>
    </source>
</evidence>